<dbReference type="RefSeq" id="WP_096921342.1">
    <property type="nucleotide sequence ID" value="NZ_BMXO01000010.1"/>
</dbReference>
<comment type="caution">
    <text evidence="1">The sequence shown here is derived from an EMBL/GenBank/DDBJ whole genome shotgun (WGS) entry which is preliminary data.</text>
</comment>
<proteinExistence type="predicted"/>
<name>A0ABQ2WNT2_9GAMM</name>
<gene>
    <name evidence="1" type="ORF">GCM10007158_22130</name>
</gene>
<accession>A0ABQ2WNT2</accession>
<reference evidence="2" key="1">
    <citation type="journal article" date="2019" name="Int. J. Syst. Evol. Microbiol.">
        <title>The Global Catalogue of Microorganisms (GCM) 10K type strain sequencing project: providing services to taxonomists for standard genome sequencing and annotation.</title>
        <authorList>
            <consortium name="The Broad Institute Genomics Platform"/>
            <consortium name="The Broad Institute Genome Sequencing Center for Infectious Disease"/>
            <person name="Wu L."/>
            <person name="Ma J."/>
        </authorList>
    </citation>
    <scope>NUCLEOTIDE SEQUENCE [LARGE SCALE GENOMIC DNA]</scope>
    <source>
        <strain evidence="2">KCTC 22157</strain>
    </source>
</reference>
<protein>
    <submittedName>
        <fullName evidence="1">Uncharacterized protein</fullName>
    </submittedName>
</protein>
<evidence type="ECO:0000313" key="2">
    <source>
        <dbReference type="Proteomes" id="UP000647585"/>
    </source>
</evidence>
<keyword evidence="2" id="KW-1185">Reference proteome</keyword>
<dbReference type="Proteomes" id="UP000647585">
    <property type="component" value="Unassembled WGS sequence"/>
</dbReference>
<dbReference type="EMBL" id="BMXO01000010">
    <property type="protein sequence ID" value="GGW60694.1"/>
    <property type="molecule type" value="Genomic_DNA"/>
</dbReference>
<sequence>MPEGEIRILPELNQELGTFMEGLLAQEDTPEKPLELSKSFLRWVEITRTLVDSGGIAARLLWPGKVPHPGLTHLMANLVAYEEDSSALRTLIYPASLSRFNQLNRYILFGEHLRKLANEYQEYYLSENGGLRYNTTLLLFALARLPWVYANEVLPSYHYRTGESTWPVRPGNLFRESDLSYLKAGDRKNARALMEQNAVLESPMGLLSIGGRVKKDMVTRELHNLFADPVARPGLVIFDARRIMLNLSGWDHDSMVARLADLVSLIEETTNPPGLLILTDAPSTWRHLQITLKSRSANISEAMTRTLLDNSAIWATPRDHMLTQFKAETLQAYQVELDKPYVIDAYAACVIRKLHRLPYEMSAIDRDGQTVLRHASSVLGNISALTLNLEKLKALMSDITGFERSFDRIDWRKAKRAVLQWARDANWVLEGSEIEAALNAGDQLVEHWKEKGQPFAQAVTERINKSQADHLQLVVGSSLEAYAWNQASLAGLEAIPISRVTTDVEQHKTTIYTALTSQLIDELLLTPQCDDIEIVLTPKHVRLAQHHLEGLLASSGLEPFKPAIEGLLMIFDEASRDESFEILVQSQTGSKREWVYDSYSYGPELLIQLDHEELWYRWNNSQFLRQNRQGGMELVKGRSLRRGDRILGISDELREELRDFLSEKDFDVLMSSHQSSGLLRLYHREICRRYESYPVSEDQRFKAISKAMAQAYPKFNISRDMLCSWLAPALEENLNGRAHAPQKEEHFNAFCNIMGVPEAMWDVFWQAVRAHRGARRRDGRIESGLILMYLMKPEAIVYLDTPKEKLQRFRERLLMNFSEITDINPLEDADDES</sequence>
<evidence type="ECO:0000313" key="1">
    <source>
        <dbReference type="EMBL" id="GGW60694.1"/>
    </source>
</evidence>
<organism evidence="1 2">
    <name type="scientific">Halomonas johnsoniae</name>
    <dbReference type="NCBI Taxonomy" id="502832"/>
    <lineage>
        <taxon>Bacteria</taxon>
        <taxon>Pseudomonadati</taxon>
        <taxon>Pseudomonadota</taxon>
        <taxon>Gammaproteobacteria</taxon>
        <taxon>Oceanospirillales</taxon>
        <taxon>Halomonadaceae</taxon>
        <taxon>Halomonas</taxon>
    </lineage>
</organism>